<evidence type="ECO:0000313" key="2">
    <source>
        <dbReference type="Proteomes" id="UP001596142"/>
    </source>
</evidence>
<dbReference type="RefSeq" id="WP_385943143.1">
    <property type="nucleotide sequence ID" value="NZ_JBHSOZ010000016.1"/>
</dbReference>
<comment type="caution">
    <text evidence="1">The sequence shown here is derived from an EMBL/GenBank/DDBJ whole genome shotgun (WGS) entry which is preliminary data.</text>
</comment>
<dbReference type="InterPro" id="IPR029035">
    <property type="entry name" value="DHS-like_NAD/FAD-binding_dom"/>
</dbReference>
<accession>A0ABW0YPL5</accession>
<dbReference type="Pfam" id="PF13289">
    <property type="entry name" value="SIR2_2"/>
    <property type="match status" value="1"/>
</dbReference>
<protein>
    <submittedName>
        <fullName evidence="1">SIR2 family protein</fullName>
    </submittedName>
</protein>
<name>A0ABW0YPL5_9BACI</name>
<sequence>MEANLHDLRKDFKEGKVVPFIGAGLSAPFQVPTWKSLIEAITEKYSKGQLSFLGESVNILLQRHDYWSAVDQLKSFANLDDQDIQTMTSQLIEERMCCELEDDSLHNYTDIAELNFDLYLTTNYEGLLYKYVKCSTYPMELRDINFSTQDLFDKQRVLHLHGNVSNPGSIVLSKSSYDALYQDQKYENLLKVVTSNKKLLFMGFSFEDQFIQKLIQDHREHFRGQHYIILDNPPPNKVADLKKQFGLNTIAYDSKKTSHVGEIRKILAHLSESNHGNQSEKKSIKGDNKISGTKSVVPGAKITDFDEKVEHLFYKKLKLENVEPALIELSSYFYVAAEIYIRELKNNGMPIDVINTLLGKVLIHFQERYIDTFRKHGNSQQFVEVVHETLENIELGRHAKHFTEDDMSDKNENRGLIHLLADDEKKKIWWGEKRLNE</sequence>
<evidence type="ECO:0000313" key="1">
    <source>
        <dbReference type="EMBL" id="MFC5714429.1"/>
    </source>
</evidence>
<dbReference type="Proteomes" id="UP001596142">
    <property type="component" value="Unassembled WGS sequence"/>
</dbReference>
<reference evidence="2" key="1">
    <citation type="journal article" date="2019" name="Int. J. Syst. Evol. Microbiol.">
        <title>The Global Catalogue of Microorganisms (GCM) 10K type strain sequencing project: providing services to taxonomists for standard genome sequencing and annotation.</title>
        <authorList>
            <consortium name="The Broad Institute Genomics Platform"/>
            <consortium name="The Broad Institute Genome Sequencing Center for Infectious Disease"/>
            <person name="Wu L."/>
            <person name="Ma J."/>
        </authorList>
    </citation>
    <scope>NUCLEOTIDE SEQUENCE [LARGE SCALE GENOMIC DNA]</scope>
    <source>
        <strain evidence="2">CECT 7184</strain>
    </source>
</reference>
<keyword evidence="2" id="KW-1185">Reference proteome</keyword>
<dbReference type="EMBL" id="JBHSOZ010000016">
    <property type="protein sequence ID" value="MFC5714429.1"/>
    <property type="molecule type" value="Genomic_DNA"/>
</dbReference>
<gene>
    <name evidence="1" type="ORF">ACFPU1_16920</name>
</gene>
<organism evidence="1 2">
    <name type="scientific">Thalassorhabdus alkalitolerans</name>
    <dbReference type="NCBI Taxonomy" id="2282697"/>
    <lineage>
        <taxon>Bacteria</taxon>
        <taxon>Bacillati</taxon>
        <taxon>Bacillota</taxon>
        <taxon>Bacilli</taxon>
        <taxon>Bacillales</taxon>
        <taxon>Bacillaceae</taxon>
        <taxon>Thalassorhabdus</taxon>
    </lineage>
</organism>
<dbReference type="SUPFAM" id="SSF52467">
    <property type="entry name" value="DHS-like NAD/FAD-binding domain"/>
    <property type="match status" value="1"/>
</dbReference>
<proteinExistence type="predicted"/>